<evidence type="ECO:0008006" key="2">
    <source>
        <dbReference type="Google" id="ProtNLM"/>
    </source>
</evidence>
<sequence>MGNGELTVGIFQPEDAAGVGKLFTEVYGNSYPAKIVYHPDQLIEAFNNRDNIPIVVRTPENRVVGYSSLFRAAPNEGVYEKGNGAVAMDFQNAGVMGMIFQHVREILPDMKEIKAFFGEAVCNHIYIQKAALAHLPFIETAIEIDLMPAEAYEEEKSASGRVSTLVMFITVVPKPHAVHIPEMYKEYLEYIYEGFDDQRFFSPSEDELPSTQQTRLETQIFDSAQVARVAVQEAGLDFAEVFAAEEQRILSCNVQVIQAWVNLSWPWVSRTVVSLREKGYFLGGMLPQWFGEDGLLMQKSLARPNWEGIHLFSERAKTILEFVKSDWEG</sequence>
<gene>
    <name evidence="1" type="ORF">TRIP_B40262</name>
</gene>
<organism evidence="1">
    <name type="scientific">Uncultured Desulfatiglans sp</name>
    <dbReference type="NCBI Taxonomy" id="1748965"/>
    <lineage>
        <taxon>Bacteria</taxon>
        <taxon>Pseudomonadati</taxon>
        <taxon>Thermodesulfobacteriota</taxon>
        <taxon>Desulfobacteria</taxon>
        <taxon>Desulfatiglandales</taxon>
        <taxon>Desulfatiglandaceae</taxon>
        <taxon>Desulfatiglans</taxon>
        <taxon>environmental samples</taxon>
    </lineage>
</organism>
<dbReference type="SUPFAM" id="SSF55729">
    <property type="entry name" value="Acyl-CoA N-acyltransferases (Nat)"/>
    <property type="match status" value="1"/>
</dbReference>
<dbReference type="InterPro" id="IPR016181">
    <property type="entry name" value="Acyl_CoA_acyltransferase"/>
</dbReference>
<protein>
    <recommendedName>
        <fullName evidence="2">N-acetyltransferase domain-containing protein</fullName>
    </recommendedName>
</protein>
<name>A0A653AEE6_UNCDX</name>
<evidence type="ECO:0000313" key="1">
    <source>
        <dbReference type="EMBL" id="VBB46387.1"/>
    </source>
</evidence>
<accession>A0A653AEE6</accession>
<dbReference type="EMBL" id="UPXX01000031">
    <property type="protein sequence ID" value="VBB46387.1"/>
    <property type="molecule type" value="Genomic_DNA"/>
</dbReference>
<proteinExistence type="predicted"/>
<reference evidence="1" key="1">
    <citation type="submission" date="2018-07" db="EMBL/GenBank/DDBJ databases">
        <authorList>
            <consortium name="Genoscope - CEA"/>
            <person name="William W."/>
        </authorList>
    </citation>
    <scope>NUCLEOTIDE SEQUENCE</scope>
    <source>
        <strain evidence="1">IK1</strain>
    </source>
</reference>
<dbReference type="Gene3D" id="3.40.630.30">
    <property type="match status" value="1"/>
</dbReference>
<dbReference type="AlphaFoldDB" id="A0A653AEE6"/>